<keyword evidence="3 6" id="KW-0479">Metal-binding</keyword>
<evidence type="ECO:0000256" key="1">
    <source>
        <dbReference type="ARBA" id="ARBA00022448"/>
    </source>
</evidence>
<accession>A0A7W6PP86</accession>
<comment type="PTM">
    <text evidence="7">Binds 1 heme group per subunit.</text>
</comment>
<feature type="chain" id="PRO_5031156376" evidence="8">
    <location>
        <begin position="23"/>
        <end position="147"/>
    </location>
</feature>
<dbReference type="GO" id="GO:0022900">
    <property type="term" value="P:electron transport chain"/>
    <property type="evidence" value="ECO:0007669"/>
    <property type="project" value="InterPro"/>
</dbReference>
<evidence type="ECO:0000256" key="2">
    <source>
        <dbReference type="ARBA" id="ARBA00022617"/>
    </source>
</evidence>
<evidence type="ECO:0000256" key="6">
    <source>
        <dbReference type="PIRSR" id="PIRSR000027-1"/>
    </source>
</evidence>
<dbReference type="InterPro" id="IPR002321">
    <property type="entry name" value="Cyt_c_II"/>
</dbReference>
<dbReference type="RefSeq" id="WP_062552905.1">
    <property type="nucleotide sequence ID" value="NZ_CP049250.1"/>
</dbReference>
<evidence type="ECO:0000256" key="5">
    <source>
        <dbReference type="ARBA" id="ARBA00023004"/>
    </source>
</evidence>
<dbReference type="GO" id="GO:0005506">
    <property type="term" value="F:iron ion binding"/>
    <property type="evidence" value="ECO:0007669"/>
    <property type="project" value="InterPro"/>
</dbReference>
<dbReference type="InterPro" id="IPR010980">
    <property type="entry name" value="Cyt_c/b562"/>
</dbReference>
<sequence length="147" mass="15136">MKFRTAIAATMAICLGAAAAIAADEPQAVRQAQMKQIGASVGALGAIAKGEKPYDAETVKKALSTIAADAKDFPNHFPAGSETGGNTAAAPAIWQNMDDFKAKSLKLSKEAETILASMPADQAAVGAALKTLGGECSACHQTYRLKR</sequence>
<dbReference type="InterPro" id="IPR012127">
    <property type="entry name" value="Cyt_c_prime"/>
</dbReference>
<dbReference type="PIRSF" id="PIRSF000027">
    <property type="entry name" value="Cytc_c_prime"/>
    <property type="match status" value="1"/>
</dbReference>
<organism evidence="9 10">
    <name type="scientific">Rhizobium rhizoryzae</name>
    <dbReference type="NCBI Taxonomy" id="451876"/>
    <lineage>
        <taxon>Bacteria</taxon>
        <taxon>Pseudomonadati</taxon>
        <taxon>Pseudomonadota</taxon>
        <taxon>Alphaproteobacteria</taxon>
        <taxon>Hyphomicrobiales</taxon>
        <taxon>Rhizobiaceae</taxon>
        <taxon>Rhizobium/Agrobacterium group</taxon>
        <taxon>Rhizobium</taxon>
    </lineage>
</organism>
<protein>
    <submittedName>
        <fullName evidence="9">Cytochrome c556</fullName>
    </submittedName>
</protein>
<dbReference type="Gene3D" id="1.20.120.10">
    <property type="entry name" value="Cytochrome c/b562"/>
    <property type="match status" value="1"/>
</dbReference>
<keyword evidence="8" id="KW-0732">Signal</keyword>
<dbReference type="PRINTS" id="PR00608">
    <property type="entry name" value="CYTCHROMECII"/>
</dbReference>
<dbReference type="GO" id="GO:0042597">
    <property type="term" value="C:periplasmic space"/>
    <property type="evidence" value="ECO:0007669"/>
    <property type="project" value="InterPro"/>
</dbReference>
<dbReference type="AlphaFoldDB" id="A0A7W6PP86"/>
<dbReference type="PROSITE" id="PS51009">
    <property type="entry name" value="CYTCII"/>
    <property type="match status" value="1"/>
</dbReference>
<keyword evidence="10" id="KW-1185">Reference proteome</keyword>
<evidence type="ECO:0000256" key="8">
    <source>
        <dbReference type="SAM" id="SignalP"/>
    </source>
</evidence>
<dbReference type="Pfam" id="PF01322">
    <property type="entry name" value="Cytochrom_C_2"/>
    <property type="match status" value="1"/>
</dbReference>
<proteinExistence type="predicted"/>
<feature type="binding site" description="axial binding residue" evidence="6">
    <location>
        <position position="140"/>
    </location>
    <ligand>
        <name>heme c</name>
        <dbReference type="ChEBI" id="CHEBI:61717"/>
    </ligand>
    <ligandPart>
        <name>Fe</name>
        <dbReference type="ChEBI" id="CHEBI:18248"/>
    </ligandPart>
</feature>
<dbReference type="Proteomes" id="UP000519897">
    <property type="component" value="Unassembled WGS sequence"/>
</dbReference>
<feature type="binding site" description="covalent" evidence="7">
    <location>
        <position position="139"/>
    </location>
    <ligand>
        <name>heme c</name>
        <dbReference type="ChEBI" id="CHEBI:61717"/>
    </ligand>
</feature>
<dbReference type="GO" id="GO:0009055">
    <property type="term" value="F:electron transfer activity"/>
    <property type="evidence" value="ECO:0007669"/>
    <property type="project" value="InterPro"/>
</dbReference>
<dbReference type="SUPFAM" id="SSF47175">
    <property type="entry name" value="Cytochromes"/>
    <property type="match status" value="1"/>
</dbReference>
<name>A0A7W6PP86_9HYPH</name>
<keyword evidence="4" id="KW-0249">Electron transport</keyword>
<evidence type="ECO:0000313" key="9">
    <source>
        <dbReference type="EMBL" id="MBB4142810.1"/>
    </source>
</evidence>
<evidence type="ECO:0000313" key="10">
    <source>
        <dbReference type="Proteomes" id="UP000519897"/>
    </source>
</evidence>
<feature type="signal peptide" evidence="8">
    <location>
        <begin position="1"/>
        <end position="22"/>
    </location>
</feature>
<dbReference type="EMBL" id="JACIEC010000001">
    <property type="protein sequence ID" value="MBB4142810.1"/>
    <property type="molecule type" value="Genomic_DNA"/>
</dbReference>
<dbReference type="GO" id="GO:0020037">
    <property type="term" value="F:heme binding"/>
    <property type="evidence" value="ECO:0007669"/>
    <property type="project" value="InterPro"/>
</dbReference>
<dbReference type="InterPro" id="IPR015984">
    <property type="entry name" value="Cyt_c_prime_subgr"/>
</dbReference>
<evidence type="ECO:0000256" key="3">
    <source>
        <dbReference type="ARBA" id="ARBA00022723"/>
    </source>
</evidence>
<comment type="caution">
    <text evidence="9">The sequence shown here is derived from an EMBL/GenBank/DDBJ whole genome shotgun (WGS) entry which is preliminary data.</text>
</comment>
<gene>
    <name evidence="9" type="ORF">GGQ72_001309</name>
</gene>
<evidence type="ECO:0000256" key="4">
    <source>
        <dbReference type="ARBA" id="ARBA00022982"/>
    </source>
</evidence>
<reference evidence="9 10" key="1">
    <citation type="submission" date="2020-08" db="EMBL/GenBank/DDBJ databases">
        <title>Genomic Encyclopedia of Type Strains, Phase IV (KMG-IV): sequencing the most valuable type-strain genomes for metagenomic binning, comparative biology and taxonomic classification.</title>
        <authorList>
            <person name="Goeker M."/>
        </authorList>
    </citation>
    <scope>NUCLEOTIDE SEQUENCE [LARGE SCALE GENOMIC DNA]</scope>
    <source>
        <strain evidence="9 10">DSM 29514</strain>
    </source>
</reference>
<feature type="binding site" description="covalent" evidence="7">
    <location>
        <position position="136"/>
    </location>
    <ligand>
        <name>heme c</name>
        <dbReference type="ChEBI" id="CHEBI:61717"/>
    </ligand>
</feature>
<keyword evidence="2 7" id="KW-0349">Heme</keyword>
<keyword evidence="1" id="KW-0813">Transport</keyword>
<evidence type="ECO:0000256" key="7">
    <source>
        <dbReference type="PIRSR" id="PIRSR000027-2"/>
    </source>
</evidence>
<keyword evidence="5 6" id="KW-0408">Iron</keyword>